<dbReference type="PANTHER" id="PTHR36115:SF4">
    <property type="entry name" value="MEMBRANE PROTEIN"/>
    <property type="match status" value="1"/>
</dbReference>
<comment type="caution">
    <text evidence="9">The sequence shown here is derived from an EMBL/GenBank/DDBJ whole genome shotgun (WGS) entry which is preliminary data.</text>
</comment>
<dbReference type="InterPro" id="IPR051791">
    <property type="entry name" value="Pra-immunoreactive"/>
</dbReference>
<dbReference type="Proteomes" id="UP000292346">
    <property type="component" value="Unassembled WGS sequence"/>
</dbReference>
<dbReference type="RefSeq" id="WP_131345136.1">
    <property type="nucleotide sequence ID" value="NZ_SJJZ01000004.1"/>
</dbReference>
<reference evidence="9 10" key="1">
    <citation type="submission" date="2019-02" db="EMBL/GenBank/DDBJ databases">
        <title>Kribbella capetownensis sp. nov. and Kribbella speibonae sp. nov., isolated from soil.</title>
        <authorList>
            <person name="Curtis S.M."/>
            <person name="Norton I."/>
            <person name="Everest G.J."/>
            <person name="Meyers P.R."/>
        </authorList>
    </citation>
    <scope>NUCLEOTIDE SEQUENCE [LARGE SCALE GENOMIC DNA]</scope>
    <source>
        <strain evidence="9 10">KCTC 29219</strain>
    </source>
</reference>
<keyword evidence="2" id="KW-1003">Cell membrane</keyword>
<evidence type="ECO:0000256" key="2">
    <source>
        <dbReference type="ARBA" id="ARBA00022475"/>
    </source>
</evidence>
<dbReference type="AlphaFoldDB" id="A0A4R0H1E5"/>
<comment type="subcellular location">
    <subcellularLocation>
        <location evidence="1">Cell membrane</location>
        <topology evidence="1">Multi-pass membrane protein</topology>
    </subcellularLocation>
</comment>
<gene>
    <name evidence="9" type="ORF">E0H45_34180</name>
</gene>
<proteinExistence type="predicted"/>
<dbReference type="InterPro" id="IPR010432">
    <property type="entry name" value="RDD"/>
</dbReference>
<dbReference type="Pfam" id="PF06271">
    <property type="entry name" value="RDD"/>
    <property type="match status" value="1"/>
</dbReference>
<dbReference type="EMBL" id="SJJZ01000004">
    <property type="protein sequence ID" value="TCC04141.1"/>
    <property type="molecule type" value="Genomic_DNA"/>
</dbReference>
<organism evidence="9 10">
    <name type="scientific">Kribbella soli</name>
    <dbReference type="NCBI Taxonomy" id="1124743"/>
    <lineage>
        <taxon>Bacteria</taxon>
        <taxon>Bacillati</taxon>
        <taxon>Actinomycetota</taxon>
        <taxon>Actinomycetes</taxon>
        <taxon>Propionibacteriales</taxon>
        <taxon>Kribbellaceae</taxon>
        <taxon>Kribbella</taxon>
    </lineage>
</organism>
<keyword evidence="4 7" id="KW-1133">Transmembrane helix</keyword>
<evidence type="ECO:0000313" key="10">
    <source>
        <dbReference type="Proteomes" id="UP000292346"/>
    </source>
</evidence>
<evidence type="ECO:0000313" key="9">
    <source>
        <dbReference type="EMBL" id="TCC04141.1"/>
    </source>
</evidence>
<name>A0A4R0H1E5_9ACTN</name>
<dbReference type="PANTHER" id="PTHR36115">
    <property type="entry name" value="PROLINE-RICH ANTIGEN HOMOLOG-RELATED"/>
    <property type="match status" value="1"/>
</dbReference>
<feature type="domain" description="RDD" evidence="8">
    <location>
        <begin position="149"/>
        <end position="293"/>
    </location>
</feature>
<keyword evidence="3 7" id="KW-0812">Transmembrane</keyword>
<evidence type="ECO:0000256" key="1">
    <source>
        <dbReference type="ARBA" id="ARBA00004651"/>
    </source>
</evidence>
<dbReference type="GO" id="GO:0005886">
    <property type="term" value="C:plasma membrane"/>
    <property type="evidence" value="ECO:0007669"/>
    <property type="project" value="UniProtKB-SubCell"/>
</dbReference>
<feature type="compositionally biased region" description="Gly residues" evidence="6">
    <location>
        <begin position="69"/>
        <end position="90"/>
    </location>
</feature>
<feature type="region of interest" description="Disordered" evidence="6">
    <location>
        <begin position="1"/>
        <end position="129"/>
    </location>
</feature>
<accession>A0A4R0H1E5</accession>
<dbReference type="OrthoDB" id="3254248at2"/>
<feature type="transmembrane region" description="Helical" evidence="7">
    <location>
        <begin position="164"/>
        <end position="184"/>
    </location>
</feature>
<evidence type="ECO:0000259" key="8">
    <source>
        <dbReference type="Pfam" id="PF06271"/>
    </source>
</evidence>
<feature type="transmembrane region" description="Helical" evidence="7">
    <location>
        <begin position="196"/>
        <end position="223"/>
    </location>
</feature>
<evidence type="ECO:0000256" key="7">
    <source>
        <dbReference type="SAM" id="Phobius"/>
    </source>
</evidence>
<keyword evidence="10" id="KW-1185">Reference proteome</keyword>
<evidence type="ECO:0000256" key="5">
    <source>
        <dbReference type="ARBA" id="ARBA00023136"/>
    </source>
</evidence>
<evidence type="ECO:0000256" key="6">
    <source>
        <dbReference type="SAM" id="MobiDB-lite"/>
    </source>
</evidence>
<feature type="transmembrane region" description="Helical" evidence="7">
    <location>
        <begin position="255"/>
        <end position="274"/>
    </location>
</feature>
<feature type="compositionally biased region" description="Low complexity" evidence="6">
    <location>
        <begin position="91"/>
        <end position="116"/>
    </location>
</feature>
<protein>
    <submittedName>
        <fullName evidence="9">RDD family protein</fullName>
    </submittedName>
</protein>
<sequence length="300" mass="30628">MSDQNLPPGTGPEDGRNQGPGAPGGQPSYGQGAQGPGQNPYGNPGATPPGQPGQPGYGAPGQYGQQPGQPGGQPGQPGYGQQPGQGGQPGYGQPQYAQQPGYGQPQYGQQPAQAGYGQPGGYPQGPDYGQVAQAQSGLVQIPGMGTVKVATIGSRALARIIDSVILYAIVGILYFVFIGGTAAATNDGTVSDGETAGILGGFFAFLGISVLITVLYELLLTAFKGQTVGKMVMGIKVVRSADGQVPGFGPAFMRWLLPMIGSFLCYVGALLVYLSPLFDSSGRVQGWHDKAANTLVIGLR</sequence>
<keyword evidence="5 7" id="KW-0472">Membrane</keyword>
<feature type="compositionally biased region" description="Low complexity" evidence="6">
    <location>
        <begin position="36"/>
        <end position="45"/>
    </location>
</feature>
<evidence type="ECO:0000256" key="4">
    <source>
        <dbReference type="ARBA" id="ARBA00022989"/>
    </source>
</evidence>
<evidence type="ECO:0000256" key="3">
    <source>
        <dbReference type="ARBA" id="ARBA00022692"/>
    </source>
</evidence>